<reference evidence="2" key="1">
    <citation type="submission" date="2021-02" db="EMBL/GenBank/DDBJ databases">
        <authorList>
            <person name="Nowell W R."/>
        </authorList>
    </citation>
    <scope>NUCLEOTIDE SEQUENCE</scope>
</reference>
<proteinExistence type="predicted"/>
<sequence>MNDKSDDSSISMTVSEEEQESIQPTTISNSKKREKKGVFKKNWTLDKEFPSWLQAVNNDCKQARCKACLRTFS</sequence>
<feature type="region of interest" description="Disordered" evidence="1">
    <location>
        <begin position="1"/>
        <end position="34"/>
    </location>
</feature>
<evidence type="ECO:0000313" key="3">
    <source>
        <dbReference type="Proteomes" id="UP000663836"/>
    </source>
</evidence>
<feature type="non-terminal residue" evidence="2">
    <location>
        <position position="73"/>
    </location>
</feature>
<organism evidence="2 3">
    <name type="scientific">Rotaria sordida</name>
    <dbReference type="NCBI Taxonomy" id="392033"/>
    <lineage>
        <taxon>Eukaryota</taxon>
        <taxon>Metazoa</taxon>
        <taxon>Spiralia</taxon>
        <taxon>Gnathifera</taxon>
        <taxon>Rotifera</taxon>
        <taxon>Eurotatoria</taxon>
        <taxon>Bdelloidea</taxon>
        <taxon>Philodinida</taxon>
        <taxon>Philodinidae</taxon>
        <taxon>Rotaria</taxon>
    </lineage>
</organism>
<accession>A0A820MLU3</accession>
<dbReference type="AlphaFoldDB" id="A0A820MLU3"/>
<dbReference type="Proteomes" id="UP000663836">
    <property type="component" value="Unassembled WGS sequence"/>
</dbReference>
<evidence type="ECO:0000313" key="2">
    <source>
        <dbReference type="EMBL" id="CAF4376192.1"/>
    </source>
</evidence>
<name>A0A820MLU3_9BILA</name>
<protein>
    <submittedName>
        <fullName evidence="2">Uncharacterized protein</fullName>
    </submittedName>
</protein>
<comment type="caution">
    <text evidence="2">The sequence shown here is derived from an EMBL/GenBank/DDBJ whole genome shotgun (WGS) entry which is preliminary data.</text>
</comment>
<evidence type="ECO:0000256" key="1">
    <source>
        <dbReference type="SAM" id="MobiDB-lite"/>
    </source>
</evidence>
<dbReference type="EMBL" id="CAJOBD010058900">
    <property type="protein sequence ID" value="CAF4376192.1"/>
    <property type="molecule type" value="Genomic_DNA"/>
</dbReference>
<gene>
    <name evidence="2" type="ORF">JBS370_LOCUS42696</name>
</gene>